<sequence length="303" mass="34003">MSTATATRRTEGGVEAPPRRKLTPLRLLLHGFLIAVALTWLFPIAWAVLTSLRSYEYTAANGYVSFGGWTIDNYVTAWQTAEFGKHFLNSVYITVPAVLLTLFLSSCVAFVIARFSWKLNLVLLGVFTAANLLPQQALLIPLFRLFTEVPLPEFMSDSELLYDSYWGLILINVAFQCGFCVFVLSNYMKALPRDLYEAAMVDGASIWRQYWQVTMPLCRPALAALATLEVTWIYNEFFWATVLMRTGDKFPVTSSLNNLRGEFFTDNNLVSAGSVLVAIPTLVIFFMLQRHFVRGLTLGASKG</sequence>
<keyword evidence="5 7" id="KW-1133">Transmembrane helix</keyword>
<protein>
    <submittedName>
        <fullName evidence="9">ABC transporter permease</fullName>
    </submittedName>
</protein>
<evidence type="ECO:0000256" key="3">
    <source>
        <dbReference type="ARBA" id="ARBA00022475"/>
    </source>
</evidence>
<feature type="transmembrane region" description="Helical" evidence="7">
    <location>
        <begin position="119"/>
        <end position="145"/>
    </location>
</feature>
<dbReference type="PROSITE" id="PS50928">
    <property type="entry name" value="ABC_TM1"/>
    <property type="match status" value="1"/>
</dbReference>
<dbReference type="EMBL" id="QGKR01000283">
    <property type="protein sequence ID" value="PWR05850.1"/>
    <property type="molecule type" value="Genomic_DNA"/>
</dbReference>
<accession>A0A317CUW0</accession>
<proteinExistence type="inferred from homology"/>
<feature type="domain" description="ABC transmembrane type-1" evidence="8">
    <location>
        <begin position="87"/>
        <end position="288"/>
    </location>
</feature>
<organism evidence="9 10">
    <name type="scientific">Micromonospora acroterricola</name>
    <dbReference type="NCBI Taxonomy" id="2202421"/>
    <lineage>
        <taxon>Bacteria</taxon>
        <taxon>Bacillati</taxon>
        <taxon>Actinomycetota</taxon>
        <taxon>Actinomycetes</taxon>
        <taxon>Micromonosporales</taxon>
        <taxon>Micromonosporaceae</taxon>
        <taxon>Micromonospora</taxon>
    </lineage>
</organism>
<dbReference type="SUPFAM" id="SSF161098">
    <property type="entry name" value="MetI-like"/>
    <property type="match status" value="1"/>
</dbReference>
<evidence type="ECO:0000256" key="1">
    <source>
        <dbReference type="ARBA" id="ARBA00004651"/>
    </source>
</evidence>
<evidence type="ECO:0000313" key="10">
    <source>
        <dbReference type="Proteomes" id="UP000245410"/>
    </source>
</evidence>
<evidence type="ECO:0000313" key="9">
    <source>
        <dbReference type="EMBL" id="PWR05850.1"/>
    </source>
</evidence>
<evidence type="ECO:0000256" key="5">
    <source>
        <dbReference type="ARBA" id="ARBA00022989"/>
    </source>
</evidence>
<keyword evidence="3" id="KW-1003">Cell membrane</keyword>
<dbReference type="Proteomes" id="UP000245410">
    <property type="component" value="Unassembled WGS sequence"/>
</dbReference>
<comment type="caution">
    <text evidence="9">The sequence shown here is derived from an EMBL/GenBank/DDBJ whole genome shotgun (WGS) entry which is preliminary data.</text>
</comment>
<comment type="similarity">
    <text evidence="7">Belongs to the binding-protein-dependent transport system permease family.</text>
</comment>
<dbReference type="AlphaFoldDB" id="A0A317CUW0"/>
<dbReference type="InterPro" id="IPR035906">
    <property type="entry name" value="MetI-like_sf"/>
</dbReference>
<evidence type="ECO:0000256" key="2">
    <source>
        <dbReference type="ARBA" id="ARBA00022448"/>
    </source>
</evidence>
<feature type="transmembrane region" description="Helical" evidence="7">
    <location>
        <begin position="217"/>
        <end position="234"/>
    </location>
</feature>
<dbReference type="PANTHER" id="PTHR43744">
    <property type="entry name" value="ABC TRANSPORTER PERMEASE PROTEIN MG189-RELATED-RELATED"/>
    <property type="match status" value="1"/>
</dbReference>
<feature type="transmembrane region" description="Helical" evidence="7">
    <location>
        <begin position="91"/>
        <end position="112"/>
    </location>
</feature>
<dbReference type="GO" id="GO:0005886">
    <property type="term" value="C:plasma membrane"/>
    <property type="evidence" value="ECO:0007669"/>
    <property type="project" value="UniProtKB-SubCell"/>
</dbReference>
<keyword evidence="6 7" id="KW-0472">Membrane</keyword>
<dbReference type="GO" id="GO:0055085">
    <property type="term" value="P:transmembrane transport"/>
    <property type="evidence" value="ECO:0007669"/>
    <property type="project" value="InterPro"/>
</dbReference>
<keyword evidence="4 7" id="KW-0812">Transmembrane</keyword>
<dbReference type="Pfam" id="PF00528">
    <property type="entry name" value="BPD_transp_1"/>
    <property type="match status" value="1"/>
</dbReference>
<dbReference type="OrthoDB" id="9794684at2"/>
<feature type="transmembrane region" description="Helical" evidence="7">
    <location>
        <begin position="27"/>
        <end position="49"/>
    </location>
</feature>
<evidence type="ECO:0000256" key="4">
    <source>
        <dbReference type="ARBA" id="ARBA00022692"/>
    </source>
</evidence>
<reference evidence="9 10" key="1">
    <citation type="submission" date="2018-05" db="EMBL/GenBank/DDBJ databases">
        <title>Micromonospora atacamensis sp. nov., a novel actinobacteria isolated from high altitude Atacama Desert soil.</title>
        <authorList>
            <person name="Carro L."/>
            <person name="Golinska P."/>
            <person name="Klenk H.-P."/>
            <person name="Goodfellow M."/>
        </authorList>
    </citation>
    <scope>NUCLEOTIDE SEQUENCE [LARGE SCALE GENOMIC DNA]</scope>
    <source>
        <strain evidence="9 10">5R2A7</strain>
    </source>
</reference>
<keyword evidence="10" id="KW-1185">Reference proteome</keyword>
<dbReference type="InterPro" id="IPR000515">
    <property type="entry name" value="MetI-like"/>
</dbReference>
<evidence type="ECO:0000256" key="6">
    <source>
        <dbReference type="ARBA" id="ARBA00023136"/>
    </source>
</evidence>
<keyword evidence="2 7" id="KW-0813">Transport</keyword>
<evidence type="ECO:0000256" key="7">
    <source>
        <dbReference type="RuleBase" id="RU363032"/>
    </source>
</evidence>
<dbReference type="RefSeq" id="WP_109819805.1">
    <property type="nucleotide sequence ID" value="NZ_QGKR01000283.1"/>
</dbReference>
<dbReference type="CDD" id="cd06261">
    <property type="entry name" value="TM_PBP2"/>
    <property type="match status" value="1"/>
</dbReference>
<dbReference type="Gene3D" id="1.10.3720.10">
    <property type="entry name" value="MetI-like"/>
    <property type="match status" value="1"/>
</dbReference>
<feature type="transmembrane region" description="Helical" evidence="7">
    <location>
        <begin position="269"/>
        <end position="288"/>
    </location>
</feature>
<name>A0A317CUW0_9ACTN</name>
<gene>
    <name evidence="9" type="ORF">DKT68_24850</name>
</gene>
<feature type="transmembrane region" description="Helical" evidence="7">
    <location>
        <begin position="165"/>
        <end position="184"/>
    </location>
</feature>
<evidence type="ECO:0000259" key="8">
    <source>
        <dbReference type="PROSITE" id="PS50928"/>
    </source>
</evidence>
<comment type="subcellular location">
    <subcellularLocation>
        <location evidence="1 7">Cell membrane</location>
        <topology evidence="1 7">Multi-pass membrane protein</topology>
    </subcellularLocation>
</comment>